<keyword evidence="2" id="KW-0677">Repeat</keyword>
<dbReference type="InterPro" id="IPR001680">
    <property type="entry name" value="WD40_rpt"/>
</dbReference>
<organism evidence="5 6">
    <name type="scientific">Arabidopsis thaliana</name>
    <name type="common">Mouse-ear cress</name>
    <dbReference type="NCBI Taxonomy" id="3702"/>
    <lineage>
        <taxon>Eukaryota</taxon>
        <taxon>Viridiplantae</taxon>
        <taxon>Streptophyta</taxon>
        <taxon>Embryophyta</taxon>
        <taxon>Tracheophyta</taxon>
        <taxon>Spermatophyta</taxon>
        <taxon>Magnoliopsida</taxon>
        <taxon>eudicotyledons</taxon>
        <taxon>Gunneridae</taxon>
        <taxon>Pentapetalae</taxon>
        <taxon>rosids</taxon>
        <taxon>malvids</taxon>
        <taxon>Brassicales</taxon>
        <taxon>Brassicaceae</taxon>
        <taxon>Camelineae</taxon>
        <taxon>Arabidopsis</taxon>
    </lineage>
</organism>
<gene>
    <name evidence="5" type="ORF">AN1_LOCUS20354</name>
</gene>
<proteinExistence type="predicted"/>
<dbReference type="PROSITE" id="PS50082">
    <property type="entry name" value="WD_REPEATS_2"/>
    <property type="match status" value="1"/>
</dbReference>
<evidence type="ECO:0000313" key="6">
    <source>
        <dbReference type="Proteomes" id="UP000426265"/>
    </source>
</evidence>
<evidence type="ECO:0000256" key="1">
    <source>
        <dbReference type="ARBA" id="ARBA00022574"/>
    </source>
</evidence>
<dbReference type="PROSITE" id="PS50294">
    <property type="entry name" value="WD_REPEATS_REGION"/>
    <property type="match status" value="1"/>
</dbReference>
<dbReference type="InterPro" id="IPR036322">
    <property type="entry name" value="WD40_repeat_dom_sf"/>
</dbReference>
<feature type="region of interest" description="Disordered" evidence="4">
    <location>
        <begin position="561"/>
        <end position="613"/>
    </location>
</feature>
<dbReference type="PANTHER" id="PTHR15574">
    <property type="entry name" value="WD REPEAT DOMAIN-CONTAINING FAMILY"/>
    <property type="match status" value="1"/>
</dbReference>
<dbReference type="InterPro" id="IPR015943">
    <property type="entry name" value="WD40/YVTN_repeat-like_dom_sf"/>
</dbReference>
<protein>
    <recommendedName>
        <fullName evidence="7">DDB1- and CUL4-associated factor 8</fullName>
    </recommendedName>
</protein>
<dbReference type="InterPro" id="IPR045151">
    <property type="entry name" value="DCAF8"/>
</dbReference>
<dbReference type="AlphaFoldDB" id="A0A654FW48"/>
<dbReference type="Gene3D" id="2.130.10.10">
    <property type="entry name" value="YVTN repeat-like/Quinoprotein amine dehydrogenase"/>
    <property type="match status" value="1"/>
</dbReference>
<evidence type="ECO:0000256" key="3">
    <source>
        <dbReference type="PROSITE-ProRule" id="PRU00221"/>
    </source>
</evidence>
<feature type="compositionally biased region" description="Acidic residues" evidence="4">
    <location>
        <begin position="593"/>
        <end position="604"/>
    </location>
</feature>
<reference evidence="5 6" key="1">
    <citation type="submission" date="2019-11" db="EMBL/GenBank/DDBJ databases">
        <authorList>
            <person name="Jiao W.-B."/>
            <person name="Schneeberger K."/>
        </authorList>
    </citation>
    <scope>NUCLEOTIDE SEQUENCE [LARGE SCALE GENOMIC DNA]</scope>
    <source>
        <strain evidence="6">cv. An-1</strain>
    </source>
</reference>
<accession>A0A654FW48</accession>
<sequence>MSEKARRGRSNFNGLHHPVVDFWRREVGGISSRNFSNRFSASENLVLRLEIYKKLEKHKGCVNTVSFNAEGDVLISGSDDRRVVLWDWQLGNVKLSFHSGHANNVFQAKFMPFSDDRTIVTCAADGMVRRASILEGDKVETSFLGLHQGRAHKLCIEPGNPHIFYTCGEDGLVQRFDLRTEAPTELFTCRSVDPRRRNMDAIQLNAIAIDPRNSNLFAVGGMEEYARLYDIRRFQGEGLNGFTRAADHFCPPHLIGNEDVGITGLAFSEQSELLVSYNDEFIYLFTPGMGLGSNPIPSSPISKSPVSKSESSSSPKDENEHSVSLVYKGHKNCETVKGVNFFGPRSEYVVSGSDCGRIFIWRKKGGELIRVMEADRHVVNCIEPHPHIPVLASSGIESDIKVWTSKAAERATLPENIELLPSRFRIPWLSFLSFHDYDDELFGNGMDIGIDGNEGEDESIDDDAEDNDDDSDYSSGVDLDDNDSDDDMDSDDDDVDDMDSDDECFIEIDNNNMDNNGDGGSETNVDSISGSHQDDDRKRTPRGWMYRVSSPHELLAQLFSLQNRSSSSPEREGESSSATGRELLDLILTFNDQSDDENATDDDDGNSHEDFFS</sequence>
<dbReference type="ExpressionAtlas" id="A0A654FW48">
    <property type="expression patterns" value="baseline and differential"/>
</dbReference>
<dbReference type="EMBL" id="CACRSJ010000109">
    <property type="protein sequence ID" value="VYS64944.1"/>
    <property type="molecule type" value="Genomic_DNA"/>
</dbReference>
<evidence type="ECO:0000256" key="2">
    <source>
        <dbReference type="ARBA" id="ARBA00022737"/>
    </source>
</evidence>
<feature type="compositionally biased region" description="Low complexity" evidence="4">
    <location>
        <begin position="296"/>
        <end position="314"/>
    </location>
</feature>
<feature type="compositionally biased region" description="Acidic residues" evidence="4">
    <location>
        <begin position="453"/>
        <end position="506"/>
    </location>
</feature>
<feature type="repeat" description="WD" evidence="3">
    <location>
        <begin position="55"/>
        <end position="87"/>
    </location>
</feature>
<dbReference type="Proteomes" id="UP000426265">
    <property type="component" value="Unassembled WGS sequence"/>
</dbReference>
<keyword evidence="1 3" id="KW-0853">WD repeat</keyword>
<feature type="region of interest" description="Disordered" evidence="4">
    <location>
        <begin position="447"/>
        <end position="542"/>
    </location>
</feature>
<name>A0A654FW48_ARATH</name>
<dbReference type="PANTHER" id="PTHR15574:SF21">
    <property type="entry name" value="DDB1- AND CUL4-ASSOCIATED FACTOR 8"/>
    <property type="match status" value="1"/>
</dbReference>
<dbReference type="Pfam" id="PF00400">
    <property type="entry name" value="WD40"/>
    <property type="match status" value="2"/>
</dbReference>
<feature type="compositionally biased region" description="Polar residues" evidence="4">
    <location>
        <begin position="521"/>
        <end position="531"/>
    </location>
</feature>
<evidence type="ECO:0000256" key="4">
    <source>
        <dbReference type="SAM" id="MobiDB-lite"/>
    </source>
</evidence>
<evidence type="ECO:0008006" key="7">
    <source>
        <dbReference type="Google" id="ProtNLM"/>
    </source>
</evidence>
<evidence type="ECO:0000313" key="5">
    <source>
        <dbReference type="EMBL" id="VYS64944.1"/>
    </source>
</evidence>
<feature type="region of interest" description="Disordered" evidence="4">
    <location>
        <begin position="296"/>
        <end position="321"/>
    </location>
</feature>
<dbReference type="SUPFAM" id="SSF50978">
    <property type="entry name" value="WD40 repeat-like"/>
    <property type="match status" value="1"/>
</dbReference>
<dbReference type="SMART" id="SM00320">
    <property type="entry name" value="WD40"/>
    <property type="match status" value="7"/>
</dbReference>